<dbReference type="AlphaFoldDB" id="A0A1Y1IFR3"/>
<accession>A0A1Y1IFR3</accession>
<feature type="compositionally biased region" description="Basic and acidic residues" evidence="1">
    <location>
        <begin position="582"/>
        <end position="622"/>
    </location>
</feature>
<evidence type="ECO:0000313" key="3">
    <source>
        <dbReference type="Proteomes" id="UP000054558"/>
    </source>
</evidence>
<sequence length="827" mass="90625">MAQADANEMNDSSANVSDMTCEEFAQEVEKRLKSDRYTKFIIEEEISGEAFQAGGDPLIQSFTDLDSEKKIKQGHIVILQKYRQSSFGTQGSTDERVSGEADKGPADCLSRELVAVEEGGASEGAKEKGTEKRKAAQAMNEPATAQNLFATLWQSHKWKHVMGGNGVRRMQAMHADLSNRMHVDLGLEDYAQGGSKENENLPDEQQERLASIHLKKNGKDREWRDRIYDAIMGEGESGGMLTTLDGKVFRWPKGTFNRTFNSILDTMRKKLLKAEKYKRNQQKKLQKYHANKKLKGRSEARAALPQGSADGSHGEAPAQESGTPSSDPPRSPRGEPRASNANPAKETGADGPPGILDDPEEARTAIAAENQPADHPTPAPTSATKKAPPKPKSGCAIQGCASAAKMQDTEFCRDCSQPVHKECARVQLKKLYGVPRYDGDVLYCSEHIAKFNFRKGLGGKCALPSCDKAGNMTQHCCKTCQAPMHNLCYQNFLRQEYGKEDFDGGAYFCKVHAGALGLKKLTTASTSSTGVCAETLLGLSEQEVDLPVKKRSGESGDAGEEQQKKRKGGGDSMKQDKKKRKTGPEAEKTDGDDGKDSKTEEGGKSGKDGKGGKGDKPRKELTSAEPETDPPTEPVEDSAAPRQSMRKAVKYTLIWNASHVVPDKSVGKKGEKRANGGEKAKKGKKKRKTAAPEDSEDEMSLEGSAAESSEEESDAEAQTDLPKNGDFEDRDEKLSPAMRNKYEMICMKGLDVTQSYKLSTDTLVSAIKKLQIPHVSKNRELPDLPLEYLLKLLAEGLIDKKKIVIKGNRWREDATELRKSDISRPFC</sequence>
<dbReference type="EMBL" id="DF237311">
    <property type="protein sequence ID" value="GAQ87577.1"/>
    <property type="molecule type" value="Genomic_DNA"/>
</dbReference>
<evidence type="ECO:0000256" key="1">
    <source>
        <dbReference type="SAM" id="MobiDB-lite"/>
    </source>
</evidence>
<feature type="region of interest" description="Disordered" evidence="1">
    <location>
        <begin position="546"/>
        <end position="644"/>
    </location>
</feature>
<protein>
    <submittedName>
        <fullName evidence="2">Uncharacterized protein</fullName>
    </submittedName>
</protein>
<gene>
    <name evidence="2" type="ORF">KFL_003620090</name>
</gene>
<feature type="compositionally biased region" description="Acidic residues" evidence="1">
    <location>
        <begin position="708"/>
        <end position="717"/>
    </location>
</feature>
<proteinExistence type="predicted"/>
<feature type="compositionally biased region" description="Basic and acidic residues" evidence="1">
    <location>
        <begin position="661"/>
        <end position="680"/>
    </location>
</feature>
<organism evidence="2 3">
    <name type="scientific">Klebsormidium nitens</name>
    <name type="common">Green alga</name>
    <name type="synonym">Ulothrix nitens</name>
    <dbReference type="NCBI Taxonomy" id="105231"/>
    <lineage>
        <taxon>Eukaryota</taxon>
        <taxon>Viridiplantae</taxon>
        <taxon>Streptophyta</taxon>
        <taxon>Klebsormidiophyceae</taxon>
        <taxon>Klebsormidiales</taxon>
        <taxon>Klebsormidiaceae</taxon>
        <taxon>Klebsormidium</taxon>
    </lineage>
</organism>
<name>A0A1Y1IFR3_KLENI</name>
<evidence type="ECO:0000313" key="2">
    <source>
        <dbReference type="EMBL" id="GAQ87577.1"/>
    </source>
</evidence>
<dbReference type="Proteomes" id="UP000054558">
    <property type="component" value="Unassembled WGS sequence"/>
</dbReference>
<reference evidence="2 3" key="1">
    <citation type="journal article" date="2014" name="Nat. Commun.">
        <title>Klebsormidium flaccidum genome reveals primary factors for plant terrestrial adaptation.</title>
        <authorList>
            <person name="Hori K."/>
            <person name="Maruyama F."/>
            <person name="Fujisawa T."/>
            <person name="Togashi T."/>
            <person name="Yamamoto N."/>
            <person name="Seo M."/>
            <person name="Sato S."/>
            <person name="Yamada T."/>
            <person name="Mori H."/>
            <person name="Tajima N."/>
            <person name="Moriyama T."/>
            <person name="Ikeuchi M."/>
            <person name="Watanabe M."/>
            <person name="Wada H."/>
            <person name="Kobayashi K."/>
            <person name="Saito M."/>
            <person name="Masuda T."/>
            <person name="Sasaki-Sekimoto Y."/>
            <person name="Mashiguchi K."/>
            <person name="Awai K."/>
            <person name="Shimojima M."/>
            <person name="Masuda S."/>
            <person name="Iwai M."/>
            <person name="Nobusawa T."/>
            <person name="Narise T."/>
            <person name="Kondo S."/>
            <person name="Saito H."/>
            <person name="Sato R."/>
            <person name="Murakawa M."/>
            <person name="Ihara Y."/>
            <person name="Oshima-Yamada Y."/>
            <person name="Ohtaka K."/>
            <person name="Satoh M."/>
            <person name="Sonobe K."/>
            <person name="Ishii M."/>
            <person name="Ohtani R."/>
            <person name="Kanamori-Sato M."/>
            <person name="Honoki R."/>
            <person name="Miyazaki D."/>
            <person name="Mochizuki H."/>
            <person name="Umetsu J."/>
            <person name="Higashi K."/>
            <person name="Shibata D."/>
            <person name="Kamiya Y."/>
            <person name="Sato N."/>
            <person name="Nakamura Y."/>
            <person name="Tabata S."/>
            <person name="Ida S."/>
            <person name="Kurokawa K."/>
            <person name="Ohta H."/>
        </authorList>
    </citation>
    <scope>NUCLEOTIDE SEQUENCE [LARGE SCALE GENOMIC DNA]</scope>
    <source>
        <strain evidence="2 3">NIES-2285</strain>
    </source>
</reference>
<feature type="compositionally biased region" description="Basic residues" evidence="1">
    <location>
        <begin position="279"/>
        <end position="295"/>
    </location>
</feature>
<feature type="compositionally biased region" description="Acidic residues" evidence="1">
    <location>
        <begin position="626"/>
        <end position="636"/>
    </location>
</feature>
<feature type="compositionally biased region" description="Basic and acidic residues" evidence="1">
    <location>
        <begin position="723"/>
        <end position="732"/>
    </location>
</feature>
<feature type="region of interest" description="Disordered" evidence="1">
    <location>
        <begin position="277"/>
        <end position="391"/>
    </location>
</feature>
<feature type="region of interest" description="Disordered" evidence="1">
    <location>
        <begin position="657"/>
        <end position="732"/>
    </location>
</feature>
<keyword evidence="3" id="KW-1185">Reference proteome</keyword>